<feature type="transmembrane region" description="Helical" evidence="1">
    <location>
        <begin position="6"/>
        <end position="27"/>
    </location>
</feature>
<organism evidence="2 3">
    <name type="scientific">Moniliophthora roreri</name>
    <name type="common">Frosty pod rot fungus</name>
    <name type="synonym">Monilia roreri</name>
    <dbReference type="NCBI Taxonomy" id="221103"/>
    <lineage>
        <taxon>Eukaryota</taxon>
        <taxon>Fungi</taxon>
        <taxon>Dikarya</taxon>
        <taxon>Basidiomycota</taxon>
        <taxon>Agaricomycotina</taxon>
        <taxon>Agaricomycetes</taxon>
        <taxon>Agaricomycetidae</taxon>
        <taxon>Agaricales</taxon>
        <taxon>Marasmiineae</taxon>
        <taxon>Marasmiaceae</taxon>
        <taxon>Moniliophthora</taxon>
    </lineage>
</organism>
<evidence type="ECO:0000313" key="3">
    <source>
        <dbReference type="Proteomes" id="UP000054988"/>
    </source>
</evidence>
<feature type="transmembrane region" description="Helical" evidence="1">
    <location>
        <begin position="224"/>
        <end position="242"/>
    </location>
</feature>
<dbReference type="AlphaFoldDB" id="A0A0W0G4A1"/>
<keyword evidence="1" id="KW-0812">Transmembrane</keyword>
<feature type="transmembrane region" description="Helical" evidence="1">
    <location>
        <begin position="305"/>
        <end position="325"/>
    </location>
</feature>
<accession>A0A0W0G4A1</accession>
<feature type="transmembrane region" description="Helical" evidence="1">
    <location>
        <begin position="135"/>
        <end position="151"/>
    </location>
</feature>
<comment type="caution">
    <text evidence="2">The sequence shown here is derived from an EMBL/GenBank/DDBJ whole genome shotgun (WGS) entry which is preliminary data.</text>
</comment>
<feature type="transmembrane region" description="Helical" evidence="1">
    <location>
        <begin position="112"/>
        <end position="129"/>
    </location>
</feature>
<sequence length="341" mass="37426">MGKLVTVFLPWVVFPALAAVAFHYIILQTEYNGLGKKIQPYCPEQPLGSYTPYRLTYSGIDGVDKFLCTLVTVFHAALDDTTGRNFLQYFLSQGGPVMAMISLEGCRRNRHFVFAFPVIYGILMQTMSFGATFSFYWAPFIASGAATVVGSKDTVVSKADAQAIVFGQIIGFGIPTAGMIVMIHPHVTALWQFVPVIASAVASVHLLFRSRAKHSQSGWSDIRNMYTIMFILGAATHLFMVVPKVQSGGIDALKAFFVPSNSTSSIDRLVLNLLQWDIIFGMGSSLLATLWFAQNAQQFRAIQMWIIAALPILGPGATFAAIALWRESKLHPTEGPKTKVK</sequence>
<feature type="transmembrane region" description="Helical" evidence="1">
    <location>
        <begin position="189"/>
        <end position="208"/>
    </location>
</feature>
<feature type="transmembrane region" description="Helical" evidence="1">
    <location>
        <begin position="273"/>
        <end position="293"/>
    </location>
</feature>
<dbReference type="eggNOG" id="ENOG502SNJI">
    <property type="taxonomic scope" value="Eukaryota"/>
</dbReference>
<keyword evidence="1" id="KW-0472">Membrane</keyword>
<keyword evidence="1" id="KW-1133">Transmembrane helix</keyword>
<reference evidence="2 3" key="1">
    <citation type="submission" date="2015-12" db="EMBL/GenBank/DDBJ databases">
        <title>Draft genome sequence of Moniliophthora roreri, the causal agent of frosty pod rot of cacao.</title>
        <authorList>
            <person name="Aime M.C."/>
            <person name="Diaz-Valderrama J.R."/>
            <person name="Kijpornyongpan T."/>
            <person name="Phillips-Mora W."/>
        </authorList>
    </citation>
    <scope>NUCLEOTIDE SEQUENCE [LARGE SCALE GENOMIC DNA]</scope>
    <source>
        <strain evidence="2 3">MCA 2952</strain>
    </source>
</reference>
<evidence type="ECO:0000256" key="1">
    <source>
        <dbReference type="SAM" id="Phobius"/>
    </source>
</evidence>
<dbReference type="EMBL" id="LATX01001182">
    <property type="protein sequence ID" value="KTB43366.1"/>
    <property type="molecule type" value="Genomic_DNA"/>
</dbReference>
<name>A0A0W0G4A1_MONRR</name>
<dbReference type="Proteomes" id="UP000054988">
    <property type="component" value="Unassembled WGS sequence"/>
</dbReference>
<gene>
    <name evidence="2" type="ORF">WG66_4062</name>
</gene>
<feature type="transmembrane region" description="Helical" evidence="1">
    <location>
        <begin position="163"/>
        <end position="183"/>
    </location>
</feature>
<proteinExistence type="predicted"/>
<evidence type="ECO:0000313" key="2">
    <source>
        <dbReference type="EMBL" id="KTB43366.1"/>
    </source>
</evidence>
<protein>
    <submittedName>
        <fullName evidence="2">Uncharacterized protein</fullName>
    </submittedName>
</protein>